<dbReference type="SUPFAM" id="SSF47413">
    <property type="entry name" value="lambda repressor-like DNA-binding domains"/>
    <property type="match status" value="1"/>
</dbReference>
<dbReference type="RefSeq" id="WP_057906381.1">
    <property type="nucleotide sequence ID" value="NZ_AYYZ01000012.1"/>
</dbReference>
<protein>
    <submittedName>
        <fullName evidence="2">Transcriptional regulator</fullName>
    </submittedName>
</protein>
<dbReference type="InterPro" id="IPR001387">
    <property type="entry name" value="Cro/C1-type_HTH"/>
</dbReference>
<dbReference type="PANTHER" id="PTHR37038">
    <property type="entry name" value="TRANSCRIPTIONAL REGULATOR-RELATED"/>
    <property type="match status" value="1"/>
</dbReference>
<reference evidence="2 3" key="1">
    <citation type="journal article" date="2015" name="Genome Announc.">
        <title>Expanding the biotechnology potential of lactobacilli through comparative genomics of 213 strains and associated genera.</title>
        <authorList>
            <person name="Sun Z."/>
            <person name="Harris H.M."/>
            <person name="McCann A."/>
            <person name="Guo C."/>
            <person name="Argimon S."/>
            <person name="Zhang W."/>
            <person name="Yang X."/>
            <person name="Jeffery I.B."/>
            <person name="Cooney J.C."/>
            <person name="Kagawa T.F."/>
            <person name="Liu W."/>
            <person name="Song Y."/>
            <person name="Salvetti E."/>
            <person name="Wrobel A."/>
            <person name="Rasinkangas P."/>
            <person name="Parkhill J."/>
            <person name="Rea M.C."/>
            <person name="O'Sullivan O."/>
            <person name="Ritari J."/>
            <person name="Douillard F.P."/>
            <person name="Paul Ross R."/>
            <person name="Yang R."/>
            <person name="Briner A.E."/>
            <person name="Felis G.E."/>
            <person name="de Vos W.M."/>
            <person name="Barrangou R."/>
            <person name="Klaenhammer T.R."/>
            <person name="Caufield P.W."/>
            <person name="Cui Y."/>
            <person name="Zhang H."/>
            <person name="O'Toole P.W."/>
        </authorList>
    </citation>
    <scope>NUCLEOTIDE SEQUENCE [LARGE SCALE GENOMIC DNA]</scope>
    <source>
        <strain evidence="2 3">DSM 20653</strain>
    </source>
</reference>
<dbReference type="STRING" id="1423820.FC64_GL000226"/>
<dbReference type="CDD" id="cd00093">
    <property type="entry name" value="HTH_XRE"/>
    <property type="match status" value="1"/>
</dbReference>
<feature type="domain" description="HTH cro/C1-type" evidence="1">
    <location>
        <begin position="26"/>
        <end position="60"/>
    </location>
</feature>
<dbReference type="NCBIfam" id="TIGR01716">
    <property type="entry name" value="RGG_Cterm"/>
    <property type="match status" value="1"/>
</dbReference>
<dbReference type="Proteomes" id="UP000051291">
    <property type="component" value="Unassembled WGS sequence"/>
</dbReference>
<proteinExistence type="predicted"/>
<dbReference type="PROSITE" id="PS50943">
    <property type="entry name" value="HTH_CROC1"/>
    <property type="match status" value="1"/>
</dbReference>
<comment type="caution">
    <text evidence="2">The sequence shown here is derived from an EMBL/GenBank/DDBJ whole genome shotgun (WGS) entry which is preliminary data.</text>
</comment>
<name>A0A0R1ZE63_9LACO</name>
<dbReference type="SMART" id="SM00530">
    <property type="entry name" value="HTH_XRE"/>
    <property type="match status" value="1"/>
</dbReference>
<gene>
    <name evidence="2" type="ORF">FC64_GL000226</name>
</gene>
<keyword evidence="3" id="KW-1185">Reference proteome</keyword>
<dbReference type="Pfam" id="PF21259">
    <property type="entry name" value="Rgg_C"/>
    <property type="match status" value="1"/>
</dbReference>
<evidence type="ECO:0000313" key="2">
    <source>
        <dbReference type="EMBL" id="KRM52945.1"/>
    </source>
</evidence>
<evidence type="ECO:0000313" key="3">
    <source>
        <dbReference type="Proteomes" id="UP000051291"/>
    </source>
</evidence>
<dbReference type="InterPro" id="IPR053163">
    <property type="entry name" value="HTH-type_regulator_Rgg"/>
</dbReference>
<evidence type="ECO:0000259" key="1">
    <source>
        <dbReference type="PROSITE" id="PS50943"/>
    </source>
</evidence>
<accession>A0A0R1ZE63</accession>
<dbReference type="AlphaFoldDB" id="A0A0R1ZE63"/>
<dbReference type="InterPro" id="IPR010982">
    <property type="entry name" value="Lambda_DNA-bd_dom_sf"/>
</dbReference>
<organism evidence="2 3">
    <name type="scientific">Ligilactobacillus araffinosus DSM 20653</name>
    <dbReference type="NCBI Taxonomy" id="1423820"/>
    <lineage>
        <taxon>Bacteria</taxon>
        <taxon>Bacillati</taxon>
        <taxon>Bacillota</taxon>
        <taxon>Bacilli</taxon>
        <taxon>Lactobacillales</taxon>
        <taxon>Lactobacillaceae</taxon>
        <taxon>Ligilactobacillus</taxon>
    </lineage>
</organism>
<dbReference type="GO" id="GO:0003677">
    <property type="term" value="F:DNA binding"/>
    <property type="evidence" value="ECO:0007669"/>
    <property type="project" value="InterPro"/>
</dbReference>
<dbReference type="EMBL" id="AYYZ01000012">
    <property type="protein sequence ID" value="KRM52945.1"/>
    <property type="molecule type" value="Genomic_DNA"/>
</dbReference>
<dbReference type="InterPro" id="IPR010057">
    <property type="entry name" value="Transcription_activator_Rgg_C"/>
</dbReference>
<dbReference type="Gene3D" id="1.10.260.40">
    <property type="entry name" value="lambda repressor-like DNA-binding domains"/>
    <property type="match status" value="1"/>
</dbReference>
<dbReference type="PATRIC" id="fig|1423820.4.peg.229"/>
<sequence>MNFGKAISNIRKNKHISIQQITANTITKSSYNRFINGETQPSINSFLTLLQNLHVSFEEFLYISRGYKPDYFNEIAMQIRDATITRNISLLQEIHATISTYAQQEPNNQTYFHLQCVTTLILNFLQDDPFDQTVKNTLLNYLLKCDVWTHYEHTLFNSVIFIFDPSAVNAMEKRIIRNLDSYELMHIYGNESFRSLCVILAFDISHQDLLSAIKVVSKLENFSLHEDMLFEKTLYKLFSGIVFLLSSQSIGLQNIKEAIQILQLTDSKGYLKAALTFIKEVCQTYHFRNTELSCLLKESYQKLNQ</sequence>